<evidence type="ECO:0000256" key="4">
    <source>
        <dbReference type="SAM" id="SignalP"/>
    </source>
</evidence>
<dbReference type="PANTHER" id="PTHR33607">
    <property type="entry name" value="ENDONUCLEASE-1"/>
    <property type="match status" value="1"/>
</dbReference>
<dbReference type="PANTHER" id="PTHR33607:SF2">
    <property type="entry name" value="ENDONUCLEASE-1"/>
    <property type="match status" value="1"/>
</dbReference>
<comment type="caution">
    <text evidence="5">The sequence shown here is derived from an EMBL/GenBank/DDBJ whole genome shotgun (WGS) entry which is preliminary data.</text>
</comment>
<dbReference type="Pfam" id="PF04231">
    <property type="entry name" value="Endonuclease_1"/>
    <property type="match status" value="1"/>
</dbReference>
<dbReference type="EMBL" id="DYXT01000023">
    <property type="protein sequence ID" value="HJE38906.1"/>
    <property type="molecule type" value="Genomic_DNA"/>
</dbReference>
<comment type="similarity">
    <text evidence="1">Belongs to the EndA/NucM nuclease family.</text>
</comment>
<dbReference type="SUPFAM" id="SSF54060">
    <property type="entry name" value="His-Me finger endonucleases"/>
    <property type="match status" value="1"/>
</dbReference>
<dbReference type="SUPFAM" id="SSF49265">
    <property type="entry name" value="Fibronectin type III"/>
    <property type="match status" value="1"/>
</dbReference>
<feature type="signal peptide" evidence="4">
    <location>
        <begin position="1"/>
        <end position="21"/>
    </location>
</feature>
<reference evidence="5" key="1">
    <citation type="journal article" date="2021" name="PeerJ">
        <title>Extensive microbial diversity within the chicken gut microbiome revealed by metagenomics and culture.</title>
        <authorList>
            <person name="Gilroy R."/>
            <person name="Ravi A."/>
            <person name="Getino M."/>
            <person name="Pursley I."/>
            <person name="Horton D.L."/>
            <person name="Alikhan N.F."/>
            <person name="Baker D."/>
            <person name="Gharbi K."/>
            <person name="Hall N."/>
            <person name="Watson M."/>
            <person name="Adriaenssens E.M."/>
            <person name="Foster-Nyarko E."/>
            <person name="Jarju S."/>
            <person name="Secka A."/>
            <person name="Antonio M."/>
            <person name="Oren A."/>
            <person name="Chaudhuri R.R."/>
            <person name="La Ragione R."/>
            <person name="Hildebrand F."/>
            <person name="Pallen M.J."/>
        </authorList>
    </citation>
    <scope>NUCLEOTIDE SEQUENCE</scope>
    <source>
        <strain evidence="5">4100</strain>
    </source>
</reference>
<name>A0A921JHZ0_9BACT</name>
<dbReference type="Proteomes" id="UP000711407">
    <property type="component" value="Unassembled WGS sequence"/>
</dbReference>
<proteinExistence type="inferred from homology"/>
<organism evidence="5 6">
    <name type="scientific">Candidatus Amulumruptor caecigallinarius</name>
    <dbReference type="NCBI Taxonomy" id="2109911"/>
    <lineage>
        <taxon>Bacteria</taxon>
        <taxon>Pseudomonadati</taxon>
        <taxon>Bacteroidota</taxon>
        <taxon>Bacteroidia</taxon>
        <taxon>Bacteroidales</taxon>
        <taxon>Muribaculaceae</taxon>
        <taxon>Candidatus Amulumruptor</taxon>
    </lineage>
</organism>
<dbReference type="GO" id="GO:0016787">
    <property type="term" value="F:hydrolase activity"/>
    <property type="evidence" value="ECO:0007669"/>
    <property type="project" value="UniProtKB-KW"/>
</dbReference>
<dbReference type="InterPro" id="IPR007346">
    <property type="entry name" value="Endonuclease-I"/>
</dbReference>
<keyword evidence="4" id="KW-0732">Signal</keyword>
<keyword evidence="5" id="KW-0255">Endonuclease</keyword>
<evidence type="ECO:0000256" key="2">
    <source>
        <dbReference type="ARBA" id="ARBA00022722"/>
    </source>
</evidence>
<gene>
    <name evidence="5" type="ORF">K8V47_04000</name>
</gene>
<keyword evidence="3" id="KW-0378">Hydrolase</keyword>
<evidence type="ECO:0000256" key="1">
    <source>
        <dbReference type="ARBA" id="ARBA00006429"/>
    </source>
</evidence>
<reference evidence="5" key="2">
    <citation type="submission" date="2021-09" db="EMBL/GenBank/DDBJ databases">
        <authorList>
            <person name="Gilroy R."/>
        </authorList>
    </citation>
    <scope>NUCLEOTIDE SEQUENCE</scope>
    <source>
        <strain evidence="5">4100</strain>
    </source>
</reference>
<dbReference type="AlphaFoldDB" id="A0A921JHZ0"/>
<feature type="chain" id="PRO_5037021700" evidence="4">
    <location>
        <begin position="22"/>
        <end position="792"/>
    </location>
</feature>
<dbReference type="InterPro" id="IPR013783">
    <property type="entry name" value="Ig-like_fold"/>
</dbReference>
<accession>A0A921JHZ0</accession>
<sequence length="792" mass="85396">MKNIRTLLATTLITASCMAYADAPAGYYSSCEGQKGQGLLKALENKIGPHTALSYDALWTAFRSTDANDAGKIIDMYSTKLWSTSEKCGNYSKLGDCFNREHSFPKSWFDDRKPMYTDLFHLYPTDGKVNGQRSNHPFGECANGTTLSSVNGIKALGKLGTSTFPGYTGTVFEPDDEYKGDFARTYFYMAAAYNSSISSWDSDMLAGNSYPAFTTWAVNLLLKWHRQDPVSDKERKRNDAVEQQQGNRNPFIDYPDMAEHIWGDAVDEGWSATESVDYIVLPVDGTALNLGNASTSATRTFDVDVETLGATSTVTVSVTGQGYSVSPTSIAAATANAGTTVHVTLNASSAGTYSGTLTVRCGENSSTAPIQAQAYDGVGLTVADISDDGFEVKWVNIEPDGTTYQLHVEQDGVSLDDFPETVDASDEQYFVSGLDSETTYTCYLTSPTFTSNVVTATTAALIPTINVITDGSTDFVTMPGTPSQPIEMEIDAVNIPGNIYAATSNEPFELSSDKTTWHREITLLPGENRFWLRAYSDSEGSFTGSLTVSGGNAEWDCDLTAQIIAAATFVEDFESMTVTGSYASTDFSTDVANWHRKDILLSNTEAYEGDNSVRFGKTSTSALTLADNISTGIGTISFYAVAWNNDGDATIHVETSTDGGITWNEAGMMTVTEGSYTQYTANANISAPATFRIRQSAGGRMKLDYIEVTPPVSSTGDIASDSSDTDQTWDIFSHEGQLVIENHSAGNRVSVYDINGNVIYDGTPAVGYTTLPAAPGIYIGATDSRARRVMVH</sequence>
<evidence type="ECO:0000256" key="3">
    <source>
        <dbReference type="ARBA" id="ARBA00022801"/>
    </source>
</evidence>
<dbReference type="InterPro" id="IPR036116">
    <property type="entry name" value="FN3_sf"/>
</dbReference>
<keyword evidence="2" id="KW-0540">Nuclease</keyword>
<protein>
    <submittedName>
        <fullName evidence="5">Endonuclease</fullName>
    </submittedName>
</protein>
<evidence type="ECO:0000313" key="5">
    <source>
        <dbReference type="EMBL" id="HJE38906.1"/>
    </source>
</evidence>
<dbReference type="GO" id="GO:0004519">
    <property type="term" value="F:endonuclease activity"/>
    <property type="evidence" value="ECO:0007669"/>
    <property type="project" value="UniProtKB-KW"/>
</dbReference>
<evidence type="ECO:0000313" key="6">
    <source>
        <dbReference type="Proteomes" id="UP000711407"/>
    </source>
</evidence>
<dbReference type="Gene3D" id="2.60.40.10">
    <property type="entry name" value="Immunoglobulins"/>
    <property type="match status" value="1"/>
</dbReference>
<dbReference type="InterPro" id="IPR044925">
    <property type="entry name" value="His-Me_finger_sf"/>
</dbReference>
<dbReference type="PROSITE" id="PS51257">
    <property type="entry name" value="PROKAR_LIPOPROTEIN"/>
    <property type="match status" value="1"/>
</dbReference>